<dbReference type="EMBL" id="KB030979">
    <property type="protein sequence ID" value="ELK07261.1"/>
    <property type="molecule type" value="Genomic_DNA"/>
</dbReference>
<dbReference type="AlphaFoldDB" id="L5K920"/>
<proteinExistence type="predicted"/>
<organism evidence="2 3">
    <name type="scientific">Pteropus alecto</name>
    <name type="common">Black flying fox</name>
    <dbReference type="NCBI Taxonomy" id="9402"/>
    <lineage>
        <taxon>Eukaryota</taxon>
        <taxon>Metazoa</taxon>
        <taxon>Chordata</taxon>
        <taxon>Craniata</taxon>
        <taxon>Vertebrata</taxon>
        <taxon>Euteleostomi</taxon>
        <taxon>Mammalia</taxon>
        <taxon>Eutheria</taxon>
        <taxon>Laurasiatheria</taxon>
        <taxon>Chiroptera</taxon>
        <taxon>Yinpterochiroptera</taxon>
        <taxon>Pteropodoidea</taxon>
        <taxon>Pteropodidae</taxon>
        <taxon>Pteropodinae</taxon>
        <taxon>Pteropus</taxon>
    </lineage>
</organism>
<reference evidence="3" key="1">
    <citation type="journal article" date="2013" name="Science">
        <title>Comparative analysis of bat genomes provides insight into the evolution of flight and immunity.</title>
        <authorList>
            <person name="Zhang G."/>
            <person name="Cowled C."/>
            <person name="Shi Z."/>
            <person name="Huang Z."/>
            <person name="Bishop-Lilly K.A."/>
            <person name="Fang X."/>
            <person name="Wynne J.W."/>
            <person name="Xiong Z."/>
            <person name="Baker M.L."/>
            <person name="Zhao W."/>
            <person name="Tachedjian M."/>
            <person name="Zhu Y."/>
            <person name="Zhou P."/>
            <person name="Jiang X."/>
            <person name="Ng J."/>
            <person name="Yang L."/>
            <person name="Wu L."/>
            <person name="Xiao J."/>
            <person name="Feng Y."/>
            <person name="Chen Y."/>
            <person name="Sun X."/>
            <person name="Zhang Y."/>
            <person name="Marsh G.A."/>
            <person name="Crameri G."/>
            <person name="Broder C.C."/>
            <person name="Frey K.G."/>
            <person name="Wang L.F."/>
            <person name="Wang J."/>
        </authorList>
    </citation>
    <scope>NUCLEOTIDE SEQUENCE [LARGE SCALE GENOMIC DNA]</scope>
</reference>
<gene>
    <name evidence="2" type="ORF">PAL_GLEAN10012509</name>
</gene>
<keyword evidence="3" id="KW-1185">Reference proteome</keyword>
<dbReference type="Proteomes" id="UP000010552">
    <property type="component" value="Unassembled WGS sequence"/>
</dbReference>
<accession>L5K920</accession>
<feature type="region of interest" description="Disordered" evidence="1">
    <location>
        <begin position="25"/>
        <end position="44"/>
    </location>
</feature>
<dbReference type="InParanoid" id="L5K920"/>
<protein>
    <submittedName>
        <fullName evidence="2">Uncharacterized protein</fullName>
    </submittedName>
</protein>
<name>L5K920_PTEAL</name>
<evidence type="ECO:0000313" key="3">
    <source>
        <dbReference type="Proteomes" id="UP000010552"/>
    </source>
</evidence>
<evidence type="ECO:0000313" key="2">
    <source>
        <dbReference type="EMBL" id="ELK07261.1"/>
    </source>
</evidence>
<sequence>MIGAGPWLPDLSLRAPLRPTGCLDAGPQMQGKLEGSQAPAPTCLPPRLERLFDNKFPLY</sequence>
<evidence type="ECO:0000256" key="1">
    <source>
        <dbReference type="SAM" id="MobiDB-lite"/>
    </source>
</evidence>